<keyword evidence="1" id="KW-0812">Transmembrane</keyword>
<keyword evidence="1" id="KW-1133">Transmembrane helix</keyword>
<keyword evidence="1" id="KW-0472">Membrane</keyword>
<evidence type="ECO:0000256" key="1">
    <source>
        <dbReference type="SAM" id="Phobius"/>
    </source>
</evidence>
<dbReference type="RefSeq" id="WP_174497829.1">
    <property type="nucleotide sequence ID" value="NZ_CADDWK010000020.1"/>
</dbReference>
<evidence type="ECO:0000313" key="3">
    <source>
        <dbReference type="Proteomes" id="UP000581688"/>
    </source>
</evidence>
<proteinExistence type="predicted"/>
<dbReference type="AlphaFoldDB" id="A0A841Q4V1"/>
<evidence type="ECO:0000313" key="2">
    <source>
        <dbReference type="EMBL" id="MBB6453418.1"/>
    </source>
</evidence>
<reference evidence="2 3" key="1">
    <citation type="submission" date="2020-08" db="EMBL/GenBank/DDBJ databases">
        <title>Genomic Encyclopedia of Type Strains, Phase IV (KMG-IV): sequencing the most valuable type-strain genomes for metagenomic binning, comparative biology and taxonomic classification.</title>
        <authorList>
            <person name="Goeker M."/>
        </authorList>
    </citation>
    <scope>NUCLEOTIDE SEQUENCE [LARGE SCALE GENOMIC DNA]</scope>
    <source>
        <strain evidence="2 3">DSM 19612</strain>
    </source>
</reference>
<sequence>MMEFLYFPQDKTEYLPSILMLMIFLIAAVFFTRFLMKLSRREQQKVDEQYADKMIFNDKQNDH</sequence>
<name>A0A841Q4V1_9BACI</name>
<protein>
    <submittedName>
        <fullName evidence="2">Preprotein translocase subunit YajC</fullName>
    </submittedName>
</protein>
<dbReference type="EMBL" id="JACHGH010000005">
    <property type="protein sequence ID" value="MBB6453418.1"/>
    <property type="molecule type" value="Genomic_DNA"/>
</dbReference>
<accession>A0A841Q4V1</accession>
<organism evidence="2 3">
    <name type="scientific">Salirhabdus euzebyi</name>
    <dbReference type="NCBI Taxonomy" id="394506"/>
    <lineage>
        <taxon>Bacteria</taxon>
        <taxon>Bacillati</taxon>
        <taxon>Bacillota</taxon>
        <taxon>Bacilli</taxon>
        <taxon>Bacillales</taxon>
        <taxon>Bacillaceae</taxon>
        <taxon>Salirhabdus</taxon>
    </lineage>
</organism>
<comment type="caution">
    <text evidence="2">The sequence shown here is derived from an EMBL/GenBank/DDBJ whole genome shotgun (WGS) entry which is preliminary data.</text>
</comment>
<feature type="transmembrane region" description="Helical" evidence="1">
    <location>
        <begin position="14"/>
        <end position="35"/>
    </location>
</feature>
<dbReference type="Proteomes" id="UP000581688">
    <property type="component" value="Unassembled WGS sequence"/>
</dbReference>
<keyword evidence="3" id="KW-1185">Reference proteome</keyword>
<gene>
    <name evidence="2" type="ORF">HNQ94_001867</name>
</gene>